<dbReference type="AlphaFoldDB" id="A0A0G4I0Y7"/>
<reference evidence="1" key="1">
    <citation type="submission" date="2014-11" db="EMBL/GenBank/DDBJ databases">
        <authorList>
            <person name="Otto D Thomas"/>
            <person name="Naeem Raeece"/>
        </authorList>
    </citation>
    <scope>NUCLEOTIDE SEQUENCE</scope>
</reference>
<gene>
    <name evidence="1" type="ORF">Cvel_10070</name>
</gene>
<dbReference type="VEuPathDB" id="CryptoDB:Cvel_10070"/>
<name>A0A0G4I0Y7_9ALVE</name>
<dbReference type="EMBL" id="CDMZ01004699">
    <property type="protein sequence ID" value="CEM50545.1"/>
    <property type="molecule type" value="Genomic_DNA"/>
</dbReference>
<organism evidence="1">
    <name type="scientific">Chromera velia CCMP2878</name>
    <dbReference type="NCBI Taxonomy" id="1169474"/>
    <lineage>
        <taxon>Eukaryota</taxon>
        <taxon>Sar</taxon>
        <taxon>Alveolata</taxon>
        <taxon>Colpodellida</taxon>
        <taxon>Chromeraceae</taxon>
        <taxon>Chromera</taxon>
    </lineage>
</organism>
<evidence type="ECO:0000313" key="1">
    <source>
        <dbReference type="EMBL" id="CEM50545.1"/>
    </source>
</evidence>
<protein>
    <submittedName>
        <fullName evidence="1">Uncharacterized protein</fullName>
    </submittedName>
</protein>
<proteinExistence type="predicted"/>
<sequence length="115" mass="12369">MGHYIGTMTGEIDAPWSSKPADHLAMTSETGRRLEDLVLQSKSLSASAIESAKTMHSNLSRSCSDAEIKANLAQFMIQKFGVEGDFGAVTVEDLTRAFAVLVRSQTDGEESENAS</sequence>
<accession>A0A0G4I0Y7</accession>